<feature type="domain" description="RRM" evidence="9">
    <location>
        <begin position="652"/>
        <end position="729"/>
    </location>
</feature>
<dbReference type="InterPro" id="IPR012677">
    <property type="entry name" value="Nucleotide-bd_a/b_plait_sf"/>
</dbReference>
<evidence type="ECO:0000256" key="2">
    <source>
        <dbReference type="ARBA" id="ARBA00022664"/>
    </source>
</evidence>
<dbReference type="InterPro" id="IPR011990">
    <property type="entry name" value="TPR-like_helical_dom_sf"/>
</dbReference>
<feature type="compositionally biased region" description="Basic and acidic residues" evidence="8">
    <location>
        <begin position="802"/>
        <end position="826"/>
    </location>
</feature>
<dbReference type="KEGG" id="nnu:104593909"/>
<dbReference type="SUPFAM" id="SSF54928">
    <property type="entry name" value="RNA-binding domain, RBD"/>
    <property type="match status" value="1"/>
</dbReference>
<dbReference type="PROSITE" id="PS50102">
    <property type="entry name" value="RRM"/>
    <property type="match status" value="1"/>
</dbReference>
<evidence type="ECO:0000256" key="6">
    <source>
        <dbReference type="ARBA" id="ARBA00023242"/>
    </source>
</evidence>
<evidence type="ECO:0000256" key="8">
    <source>
        <dbReference type="SAM" id="MobiDB-lite"/>
    </source>
</evidence>
<evidence type="ECO:0000256" key="4">
    <source>
        <dbReference type="ARBA" id="ARBA00022884"/>
    </source>
</evidence>
<dbReference type="Gene3D" id="3.30.70.330">
    <property type="match status" value="1"/>
</dbReference>
<feature type="region of interest" description="Disordered" evidence="8">
    <location>
        <begin position="726"/>
        <end position="826"/>
    </location>
</feature>
<keyword evidence="2" id="KW-0507">mRNA processing</keyword>
<evidence type="ECO:0000313" key="11">
    <source>
        <dbReference type="RefSeq" id="XP_010252303.1"/>
    </source>
</evidence>
<dbReference type="GO" id="GO:0008380">
    <property type="term" value="P:RNA splicing"/>
    <property type="evidence" value="ECO:0007669"/>
    <property type="project" value="UniProtKB-KW"/>
</dbReference>
<dbReference type="GO" id="GO:0006397">
    <property type="term" value="P:mRNA processing"/>
    <property type="evidence" value="ECO:0007669"/>
    <property type="project" value="UniProtKB-KW"/>
</dbReference>
<dbReference type="Pfam" id="PF05843">
    <property type="entry name" value="Suf"/>
    <property type="match status" value="1"/>
</dbReference>
<reference evidence="11" key="1">
    <citation type="submission" date="2025-08" db="UniProtKB">
        <authorList>
            <consortium name="RefSeq"/>
        </authorList>
    </citation>
    <scope>IDENTIFICATION</scope>
</reference>
<dbReference type="Pfam" id="PF00076">
    <property type="entry name" value="RRM_1"/>
    <property type="match status" value="1"/>
</dbReference>
<evidence type="ECO:0000256" key="3">
    <source>
        <dbReference type="ARBA" id="ARBA00022737"/>
    </source>
</evidence>
<dbReference type="CDD" id="cd00590">
    <property type="entry name" value="RRM_SF"/>
    <property type="match status" value="1"/>
</dbReference>
<evidence type="ECO:0000313" key="10">
    <source>
        <dbReference type="Proteomes" id="UP000189703"/>
    </source>
</evidence>
<dbReference type="PANTHER" id="PTHR17204:SF25">
    <property type="entry name" value="RRM DOMAIN-CONTAINING PROTEIN"/>
    <property type="match status" value="1"/>
</dbReference>
<feature type="compositionally biased region" description="Acidic residues" evidence="8">
    <location>
        <begin position="1"/>
        <end position="12"/>
    </location>
</feature>
<dbReference type="InterPro" id="IPR035979">
    <property type="entry name" value="RBD_domain_sf"/>
</dbReference>
<evidence type="ECO:0000256" key="7">
    <source>
        <dbReference type="PROSITE-ProRule" id="PRU00176"/>
    </source>
</evidence>
<dbReference type="Gene3D" id="1.25.40.10">
    <property type="entry name" value="Tetratricopeptide repeat domain"/>
    <property type="match status" value="2"/>
</dbReference>
<comment type="subcellular location">
    <subcellularLocation>
        <location evidence="1">Nucleus</location>
    </subcellularLocation>
</comment>
<evidence type="ECO:0000259" key="9">
    <source>
        <dbReference type="PROSITE" id="PS50102"/>
    </source>
</evidence>
<keyword evidence="6" id="KW-0539">Nucleus</keyword>
<feature type="compositionally biased region" description="Basic and acidic residues" evidence="8">
    <location>
        <begin position="621"/>
        <end position="637"/>
    </location>
</feature>
<name>A0A1U7ZV20_NELNU</name>
<keyword evidence="3" id="KW-0677">Repeat</keyword>
<dbReference type="GO" id="GO:0003723">
    <property type="term" value="F:RNA binding"/>
    <property type="evidence" value="ECO:0007669"/>
    <property type="project" value="UniProtKB-UniRule"/>
</dbReference>
<dbReference type="InterPro" id="IPR008847">
    <property type="entry name" value="Suf"/>
</dbReference>
<dbReference type="OMA" id="WLEYTHY"/>
<protein>
    <submittedName>
        <fullName evidence="11">Squamous cell carcinoma antigen recognized by T-cells 3-like isoform X1</fullName>
    </submittedName>
</protein>
<dbReference type="GO" id="GO:0005634">
    <property type="term" value="C:nucleus"/>
    <property type="evidence" value="ECO:0007669"/>
    <property type="project" value="UniProtKB-SubCell"/>
</dbReference>
<dbReference type="OrthoDB" id="360390at2759"/>
<dbReference type="FunCoup" id="A0A1U7ZV20">
    <property type="interactions" value="4285"/>
</dbReference>
<keyword evidence="10" id="KW-1185">Reference proteome</keyword>
<evidence type="ECO:0000256" key="5">
    <source>
        <dbReference type="ARBA" id="ARBA00023187"/>
    </source>
</evidence>
<sequence>MAEVAGMEEEHLDDMNNGAEAKSDTENPCSSDSDSFDDDAEDLQLETLEKELAENPSSYDTHVQYIRTLRKLGLIDKLREARESMNVLFPMSPAMWQEWVKDEASLITGPEAFPVIEKLYERGVHEYLSVSLWCDYVNFVQEHDPSVRECSSDGIKKMRDLFERALTAGGLHIVEGNKIWEAYREFEQAIFHTIDDNNNEEKEKQIQCIRSIFHRQLSVPLVDLRSTLLAYKAWEVVHGNLCESNSSDLDGIPNHVASAYQKAMEMYNARIPYEQQISKQGEDDNEKLQHFMTYLKFEQSCGDPARIQLLYERAVAEFPISSDLWIKYTQYLDHILKIPNVAKCVYSRATRNCTWIGELWVRYLLSLERAHASEEELSAVFEQSLQCSFSSIEEYLDLFLTRVDGLRRRISPTNALEDGLDCTMIRDTFQRAKEYLSLHLMSNDNLLHLHAYWAHLELNLAKDPVAARGVWESFLKTSGSMLEAWQSYIRMEIEAGHIKDARSLYKRCYSKRFSGTGSEDICHSWLRFEREFGSLEDFDLAVRKVTPRLEELRLFRAQQESKSVSITTVKEIPAKVVSQKRKSGTRLTDEQSQPKLQKYAAYHSKGVLAEDTTRKSAEDVKFIDDKTNKPKSTDEQRINGSTSKNTKYRDQCTVFVSNISFEAKEEHLREFFSDVGGVTAIRILRNKFNGKSRGLAYIDFSDETHLVAAVSKNKKQLLGKKLSIVRSDPKRSQKHEFSRSNTITDHGKRTSAGEDAPDENRDLEGFVEASKESVAPHVSSRGKSTSTMVPRAVVRPLGWGKNEPRTEGDEKPKSNDEFRKMFLKTE</sequence>
<dbReference type="STRING" id="4432.A0A1U7ZV20"/>
<gene>
    <name evidence="11" type="primary">LOC104593909</name>
</gene>
<dbReference type="PANTHER" id="PTHR17204">
    <property type="entry name" value="PRE-MRNA PROCESSING PROTEIN PRP39-RELATED"/>
    <property type="match status" value="1"/>
</dbReference>
<dbReference type="SMART" id="SM00360">
    <property type="entry name" value="RRM"/>
    <property type="match status" value="1"/>
</dbReference>
<accession>A0A1U7ZV20</accession>
<dbReference type="Proteomes" id="UP000189703">
    <property type="component" value="Unplaced"/>
</dbReference>
<dbReference type="Pfam" id="PF05391">
    <property type="entry name" value="Lsm_interact"/>
    <property type="match status" value="1"/>
</dbReference>
<dbReference type="InterPro" id="IPR000504">
    <property type="entry name" value="RRM_dom"/>
</dbReference>
<feature type="region of interest" description="Disordered" evidence="8">
    <location>
        <begin position="1"/>
        <end position="41"/>
    </location>
</feature>
<dbReference type="InParanoid" id="A0A1U7ZV20"/>
<keyword evidence="4 7" id="KW-0694">RNA-binding</keyword>
<feature type="compositionally biased region" description="Basic and acidic residues" evidence="8">
    <location>
        <begin position="745"/>
        <end position="764"/>
    </location>
</feature>
<dbReference type="AlphaFoldDB" id="A0A1U7ZV20"/>
<feature type="region of interest" description="Disordered" evidence="8">
    <location>
        <begin position="621"/>
        <end position="644"/>
    </location>
</feature>
<keyword evidence="5" id="KW-0508">mRNA splicing</keyword>
<proteinExistence type="predicted"/>
<dbReference type="GeneID" id="104593909"/>
<dbReference type="RefSeq" id="XP_010252303.1">
    <property type="nucleotide sequence ID" value="XM_010254001.2"/>
</dbReference>
<feature type="compositionally biased region" description="Basic and acidic residues" evidence="8">
    <location>
        <begin position="727"/>
        <end position="738"/>
    </location>
</feature>
<dbReference type="SUPFAM" id="SSF48452">
    <property type="entry name" value="TPR-like"/>
    <property type="match status" value="1"/>
</dbReference>
<evidence type="ECO:0000256" key="1">
    <source>
        <dbReference type="ARBA" id="ARBA00004123"/>
    </source>
</evidence>
<dbReference type="InterPro" id="IPR008669">
    <property type="entry name" value="LSM_interact"/>
</dbReference>
<dbReference type="eggNOG" id="KOG0128">
    <property type="taxonomic scope" value="Eukaryota"/>
</dbReference>
<dbReference type="InterPro" id="IPR003107">
    <property type="entry name" value="HAT"/>
</dbReference>
<dbReference type="SMART" id="SM00386">
    <property type="entry name" value="HAT"/>
    <property type="match status" value="8"/>
</dbReference>
<organism evidence="10 11">
    <name type="scientific">Nelumbo nucifera</name>
    <name type="common">Sacred lotus</name>
    <dbReference type="NCBI Taxonomy" id="4432"/>
    <lineage>
        <taxon>Eukaryota</taxon>
        <taxon>Viridiplantae</taxon>
        <taxon>Streptophyta</taxon>
        <taxon>Embryophyta</taxon>
        <taxon>Tracheophyta</taxon>
        <taxon>Spermatophyta</taxon>
        <taxon>Magnoliopsida</taxon>
        <taxon>Proteales</taxon>
        <taxon>Nelumbonaceae</taxon>
        <taxon>Nelumbo</taxon>
    </lineage>
</organism>